<evidence type="ECO:0000256" key="4">
    <source>
        <dbReference type="PROSITE-ProRule" id="PRU00176"/>
    </source>
</evidence>
<dbReference type="EMBL" id="LR899011">
    <property type="protein sequence ID" value="CAD7084506.1"/>
    <property type="molecule type" value="Genomic_DNA"/>
</dbReference>
<dbReference type="CDD" id="cd12307">
    <property type="entry name" value="RRM_NIFK_like"/>
    <property type="match status" value="1"/>
</dbReference>
<dbReference type="InterPro" id="IPR035979">
    <property type="entry name" value="RBD_domain_sf"/>
</dbReference>
<dbReference type="Gene3D" id="3.30.70.330">
    <property type="match status" value="1"/>
</dbReference>
<keyword evidence="2 4" id="KW-0694">RNA-binding</keyword>
<dbReference type="FunCoup" id="A0A7R8UPG1">
    <property type="interactions" value="1286"/>
</dbReference>
<dbReference type="OrthoDB" id="21467at2759"/>
<dbReference type="InterPro" id="IPR012677">
    <property type="entry name" value="Nucleotide-bd_a/b_plait_sf"/>
</dbReference>
<feature type="compositionally biased region" description="Acidic residues" evidence="6">
    <location>
        <begin position="317"/>
        <end position="336"/>
    </location>
</feature>
<feature type="compositionally biased region" description="Basic and acidic residues" evidence="6">
    <location>
        <begin position="216"/>
        <end position="228"/>
    </location>
</feature>
<dbReference type="InParanoid" id="A0A7R8UPG1"/>
<evidence type="ECO:0000256" key="3">
    <source>
        <dbReference type="ARBA" id="ARBA00023242"/>
    </source>
</evidence>
<feature type="compositionally biased region" description="Acidic residues" evidence="6">
    <location>
        <begin position="299"/>
        <end position="309"/>
    </location>
</feature>
<evidence type="ECO:0000256" key="2">
    <source>
        <dbReference type="ARBA" id="ARBA00022884"/>
    </source>
</evidence>
<organism evidence="8 9">
    <name type="scientific">Hermetia illucens</name>
    <name type="common">Black soldier fly</name>
    <dbReference type="NCBI Taxonomy" id="343691"/>
    <lineage>
        <taxon>Eukaryota</taxon>
        <taxon>Metazoa</taxon>
        <taxon>Ecdysozoa</taxon>
        <taxon>Arthropoda</taxon>
        <taxon>Hexapoda</taxon>
        <taxon>Insecta</taxon>
        <taxon>Pterygota</taxon>
        <taxon>Neoptera</taxon>
        <taxon>Endopterygota</taxon>
        <taxon>Diptera</taxon>
        <taxon>Brachycera</taxon>
        <taxon>Stratiomyomorpha</taxon>
        <taxon>Stratiomyidae</taxon>
        <taxon>Hermetiinae</taxon>
        <taxon>Hermetia</taxon>
    </lineage>
</organism>
<feature type="domain" description="RRM" evidence="7">
    <location>
        <begin position="55"/>
        <end position="133"/>
    </location>
</feature>
<evidence type="ECO:0000313" key="8">
    <source>
        <dbReference type="EMBL" id="CAD7084506.1"/>
    </source>
</evidence>
<evidence type="ECO:0000256" key="5">
    <source>
        <dbReference type="SAM" id="Coils"/>
    </source>
</evidence>
<dbReference type="AlphaFoldDB" id="A0A7R8UPG1"/>
<feature type="compositionally biased region" description="Low complexity" evidence="6">
    <location>
        <begin position="256"/>
        <end position="275"/>
    </location>
</feature>
<feature type="coiled-coil region" evidence="5">
    <location>
        <begin position="177"/>
        <end position="204"/>
    </location>
</feature>
<dbReference type="GO" id="GO:0003723">
    <property type="term" value="F:RNA binding"/>
    <property type="evidence" value="ECO:0007669"/>
    <property type="project" value="UniProtKB-UniRule"/>
</dbReference>
<evidence type="ECO:0000259" key="7">
    <source>
        <dbReference type="PROSITE" id="PS50102"/>
    </source>
</evidence>
<dbReference type="GO" id="GO:0005730">
    <property type="term" value="C:nucleolus"/>
    <property type="evidence" value="ECO:0007669"/>
    <property type="project" value="UniProtKB-SubCell"/>
</dbReference>
<feature type="compositionally biased region" description="Polar residues" evidence="6">
    <location>
        <begin position="242"/>
        <end position="255"/>
    </location>
</feature>
<dbReference type="PROSITE" id="PS50102">
    <property type="entry name" value="RRM"/>
    <property type="match status" value="1"/>
</dbReference>
<dbReference type="PANTHER" id="PTHR46754">
    <property type="entry name" value="MKI67 FHA DOMAIN-INTERACTING NUCLEOLAR PHOSPHOPROTEIN"/>
    <property type="match status" value="1"/>
</dbReference>
<accession>A0A7R8UPG1</accession>
<keyword evidence="5" id="KW-0175">Coiled coil</keyword>
<dbReference type="OMA" id="HRLMEDT"/>
<name>A0A7R8UPG1_HERIL</name>
<keyword evidence="3" id="KW-0539">Nucleus</keyword>
<feature type="compositionally biased region" description="Acidic residues" evidence="6">
    <location>
        <begin position="360"/>
        <end position="391"/>
    </location>
</feature>
<sequence length="467" mass="52212">MPPIAKKYKVKSNSDVSDKSVSESPAKKTVVSGQLQKSIANKRKARKGKFKSQRGVVYVKNLPHGFFEEQLQKYFQQFGRVTKVRLARSTRTGTSKGFAFIEFEVPEVAEIAAETMNNYLMFRKIVKATYIPPNEQKYNFFKTSVRKVRNKFGKEIFVSCKTRAANRTVRQMNNWSDENYEKRVKKSKRKLNALKRKYAEFDVDLDACVLGPDGSVAKEESSNAEKSDQSGAHSPVKKKQKTASNGDASVSSGVDSTPAKSTPSTKSEKSSTSQKENQKLKKHSSGGVTIEHLLHTTIEDDSSGDEDFIPDDKFVSDDDTLHDEDDEESENEDGELSEQKSSSKGSSNGKETTLHRLMEDTIEEDDSSDDDFDPEEESEWNSASESDEDSPTEISKKKTPNAQSKLEKISQRKPLQGGIQKKGKVQKPVKSTALRQKIQESVKAMVKQKQIAPVKGKVGKKAKKRSV</sequence>
<feature type="compositionally biased region" description="Low complexity" evidence="6">
    <location>
        <begin position="339"/>
        <end position="351"/>
    </location>
</feature>
<dbReference type="Proteomes" id="UP000594454">
    <property type="component" value="Chromosome 3"/>
</dbReference>
<proteinExistence type="predicted"/>
<dbReference type="InterPro" id="IPR000504">
    <property type="entry name" value="RRM_dom"/>
</dbReference>
<feature type="compositionally biased region" description="Basic residues" evidence="6">
    <location>
        <begin position="1"/>
        <end position="10"/>
    </location>
</feature>
<dbReference type="SMART" id="SM00360">
    <property type="entry name" value="RRM"/>
    <property type="match status" value="1"/>
</dbReference>
<gene>
    <name evidence="8" type="ORF">HERILL_LOCUS7394</name>
</gene>
<comment type="subcellular location">
    <subcellularLocation>
        <location evidence="1">Nucleus</location>
        <location evidence="1">Nucleolus</location>
    </subcellularLocation>
</comment>
<evidence type="ECO:0000313" key="9">
    <source>
        <dbReference type="Proteomes" id="UP000594454"/>
    </source>
</evidence>
<dbReference type="Pfam" id="PF00076">
    <property type="entry name" value="RRM_1"/>
    <property type="match status" value="1"/>
</dbReference>
<evidence type="ECO:0000256" key="1">
    <source>
        <dbReference type="ARBA" id="ARBA00004604"/>
    </source>
</evidence>
<reference evidence="8 9" key="1">
    <citation type="submission" date="2020-11" db="EMBL/GenBank/DDBJ databases">
        <authorList>
            <person name="Wallbank WR R."/>
            <person name="Pardo Diaz C."/>
            <person name="Kozak K."/>
            <person name="Martin S."/>
            <person name="Jiggins C."/>
            <person name="Moest M."/>
            <person name="Warren A I."/>
            <person name="Generalovic N T."/>
            <person name="Byers J.R.P. K."/>
            <person name="Montejo-Kovacevich G."/>
            <person name="Yen C E."/>
        </authorList>
    </citation>
    <scope>NUCLEOTIDE SEQUENCE [LARGE SCALE GENOMIC DNA]</scope>
</reference>
<protein>
    <recommendedName>
        <fullName evidence="7">RRM domain-containing protein</fullName>
    </recommendedName>
</protein>
<dbReference type="SUPFAM" id="SSF54928">
    <property type="entry name" value="RNA-binding domain, RBD"/>
    <property type="match status" value="1"/>
</dbReference>
<evidence type="ECO:0000256" key="6">
    <source>
        <dbReference type="SAM" id="MobiDB-lite"/>
    </source>
</evidence>
<feature type="region of interest" description="Disordered" evidence="6">
    <location>
        <begin position="216"/>
        <end position="432"/>
    </location>
</feature>
<keyword evidence="9" id="KW-1185">Reference proteome</keyword>
<feature type="region of interest" description="Disordered" evidence="6">
    <location>
        <begin position="1"/>
        <end position="44"/>
    </location>
</feature>